<dbReference type="RefSeq" id="WP_273744674.1">
    <property type="nucleotide sequence ID" value="NZ_CP117692.1"/>
</dbReference>
<gene>
    <name evidence="1" type="ORF">PSR59_06680</name>
</gene>
<protein>
    <recommendedName>
        <fullName evidence="3">rRNA biogenesis protein rrp5</fullName>
    </recommendedName>
</protein>
<reference evidence="1" key="1">
    <citation type="submission" date="2023-02" db="EMBL/GenBank/DDBJ databases">
        <title>Complete genome sequence of Lactobacillus ruminis CACC888 isolated from Pig feces.</title>
        <authorList>
            <person name="Park S."/>
            <person name="Park M.A."/>
            <person name="Kim D.-H."/>
            <person name="Kim Y."/>
        </authorList>
    </citation>
    <scope>NUCLEOTIDE SEQUENCE</scope>
    <source>
        <strain evidence="1">CACC888</strain>
    </source>
</reference>
<dbReference type="EMBL" id="CP117692">
    <property type="protein sequence ID" value="WDC81354.1"/>
    <property type="molecule type" value="Genomic_DNA"/>
</dbReference>
<sequence length="107" mass="12206">MSHTKEYVENLREIHEAIVRLEDATWALNETLARIDTEDQQQYIQDMPKCNVKADLAAVRGMLAKQASKGLTKEVKDLLKKFGAEKLSDVNPEDYEDLYYSAESLGK</sequence>
<dbReference type="Proteomes" id="UP001222683">
    <property type="component" value="Chromosome"/>
</dbReference>
<evidence type="ECO:0008006" key="3">
    <source>
        <dbReference type="Google" id="ProtNLM"/>
    </source>
</evidence>
<name>A0AAQ2XI32_9LACO</name>
<proteinExistence type="predicted"/>
<dbReference type="AlphaFoldDB" id="A0AAQ2XI32"/>
<organism evidence="1 2">
    <name type="scientific">Ligilactobacillus ruminis</name>
    <dbReference type="NCBI Taxonomy" id="1623"/>
    <lineage>
        <taxon>Bacteria</taxon>
        <taxon>Bacillati</taxon>
        <taxon>Bacillota</taxon>
        <taxon>Bacilli</taxon>
        <taxon>Lactobacillales</taxon>
        <taxon>Lactobacillaceae</taxon>
        <taxon>Ligilactobacillus</taxon>
    </lineage>
</organism>
<evidence type="ECO:0000313" key="2">
    <source>
        <dbReference type="Proteomes" id="UP001222683"/>
    </source>
</evidence>
<accession>A0AAQ2XI32</accession>
<evidence type="ECO:0000313" key="1">
    <source>
        <dbReference type="EMBL" id="WDC81354.1"/>
    </source>
</evidence>